<dbReference type="SUPFAM" id="SSF52317">
    <property type="entry name" value="Class I glutamine amidotransferase-like"/>
    <property type="match status" value="1"/>
</dbReference>
<keyword evidence="5" id="KW-0315">Glutamine amidotransferase</keyword>
<dbReference type="GO" id="GO:0008236">
    <property type="term" value="F:serine-type peptidase activity"/>
    <property type="evidence" value="ECO:0007669"/>
    <property type="project" value="UniProtKB-KW"/>
</dbReference>
<dbReference type="InterPro" id="IPR005320">
    <property type="entry name" value="Peptidase_S51"/>
</dbReference>
<reference evidence="5" key="1">
    <citation type="journal article" date="2024" name="Int. J. Syst. Evol. Microbiol.">
        <title>Brooklawnia propionicigenes sp. nov., a facultatively anaerobic, propionate-producing bacterium isolated from a methanogenic reactor treating waste from cattle farms.</title>
        <authorList>
            <person name="Akita Y."/>
            <person name="Ueki A."/>
            <person name="Tonouchi A."/>
            <person name="Sugawara Y."/>
            <person name="Honma S."/>
            <person name="Kaku N."/>
            <person name="Ueki K."/>
        </authorList>
    </citation>
    <scope>NUCLEOTIDE SEQUENCE</scope>
    <source>
        <strain evidence="5">SH051</strain>
    </source>
</reference>
<name>A0AAN0MIA5_9ACTN</name>
<dbReference type="Pfam" id="PF03575">
    <property type="entry name" value="Peptidase_S51"/>
    <property type="match status" value="1"/>
</dbReference>
<dbReference type="InterPro" id="IPR029062">
    <property type="entry name" value="Class_I_gatase-like"/>
</dbReference>
<keyword evidence="4" id="KW-0720">Serine protease</keyword>
<evidence type="ECO:0000313" key="5">
    <source>
        <dbReference type="EMBL" id="BEH03024.1"/>
    </source>
</evidence>
<evidence type="ECO:0000313" key="6">
    <source>
        <dbReference type="Proteomes" id="UP001431656"/>
    </source>
</evidence>
<accession>A0AAN0MIA5</accession>
<gene>
    <name evidence="5" type="ORF">brsh051_23050</name>
</gene>
<evidence type="ECO:0000256" key="1">
    <source>
        <dbReference type="ARBA" id="ARBA00006534"/>
    </source>
</evidence>
<dbReference type="Proteomes" id="UP001431656">
    <property type="component" value="Chromosome"/>
</dbReference>
<dbReference type="AlphaFoldDB" id="A0AAN0MIA5"/>
<dbReference type="RefSeq" id="WP_286265127.1">
    <property type="nucleotide sequence ID" value="NZ_AP028056.1"/>
</dbReference>
<dbReference type="EMBL" id="AP028056">
    <property type="protein sequence ID" value="BEH03024.1"/>
    <property type="molecule type" value="Genomic_DNA"/>
</dbReference>
<evidence type="ECO:0000256" key="3">
    <source>
        <dbReference type="ARBA" id="ARBA00022801"/>
    </source>
</evidence>
<dbReference type="PANTHER" id="PTHR20842">
    <property type="entry name" value="PROTEASE S51 ALPHA-ASPARTYL DIPEPTIDASE"/>
    <property type="match status" value="1"/>
</dbReference>
<protein>
    <submittedName>
        <fullName evidence="5">Type 1 glutamine amidotransferase-like domain-containing protein</fullName>
    </submittedName>
</protein>
<sequence>MTTHIVTMGGGGFSMSPTGAPTNLDRYLVELTGRRSPLVCFVPTASADDPTYVRKFLTGYASLGVRTMVLTLWQDAAASLDRLPQADLVLVGGGSTVNLLALWRAHGVDRVLVDMMGPGRDLVLGGLSAGAACWYQGCVTDSFGDVRVLPDGLGILQGSFCPHWDGESKRQPIFTDAIAAGLLPAGYAADDGAALHWVDAKLSGAVAEREGARVARFSPSGEPASGGLVIEQLPVELL</sequence>
<evidence type="ECO:0000256" key="2">
    <source>
        <dbReference type="ARBA" id="ARBA00022670"/>
    </source>
</evidence>
<dbReference type="PANTHER" id="PTHR20842:SF0">
    <property type="entry name" value="ALPHA-ASPARTYL DIPEPTIDASE"/>
    <property type="match status" value="1"/>
</dbReference>
<keyword evidence="6" id="KW-1185">Reference proteome</keyword>
<organism evidence="5 6">
    <name type="scientific">Brooklawnia propionicigenes</name>
    <dbReference type="NCBI Taxonomy" id="3041175"/>
    <lineage>
        <taxon>Bacteria</taxon>
        <taxon>Bacillati</taxon>
        <taxon>Actinomycetota</taxon>
        <taxon>Actinomycetes</taxon>
        <taxon>Propionibacteriales</taxon>
        <taxon>Propionibacteriaceae</taxon>
        <taxon>Brooklawnia</taxon>
    </lineage>
</organism>
<comment type="similarity">
    <text evidence="1">Belongs to the peptidase S51 family.</text>
</comment>
<evidence type="ECO:0000256" key="4">
    <source>
        <dbReference type="ARBA" id="ARBA00022825"/>
    </source>
</evidence>
<keyword evidence="2" id="KW-0645">Protease</keyword>
<dbReference type="KEGG" id="broo:brsh051_23050"/>
<dbReference type="Gene3D" id="3.40.50.880">
    <property type="match status" value="1"/>
</dbReference>
<keyword evidence="3" id="KW-0378">Hydrolase</keyword>
<dbReference type="GO" id="GO:0006508">
    <property type="term" value="P:proteolysis"/>
    <property type="evidence" value="ECO:0007669"/>
    <property type="project" value="UniProtKB-KW"/>
</dbReference>
<proteinExistence type="inferred from homology"/>